<dbReference type="SFLD" id="SFLDG00180">
    <property type="entry name" value="muconate_cycloisomerase"/>
    <property type="match status" value="1"/>
</dbReference>
<evidence type="ECO:0000256" key="3">
    <source>
        <dbReference type="ARBA" id="ARBA00023239"/>
    </source>
</evidence>
<dbReference type="EMBL" id="CAFAAO010000005">
    <property type="protein sequence ID" value="CAB4799456.1"/>
    <property type="molecule type" value="Genomic_DNA"/>
</dbReference>
<evidence type="ECO:0000256" key="2">
    <source>
        <dbReference type="ARBA" id="ARBA00022842"/>
    </source>
</evidence>
<evidence type="ECO:0000313" key="6">
    <source>
        <dbReference type="EMBL" id="CAB4331350.1"/>
    </source>
</evidence>
<keyword evidence="2" id="KW-0460">Magnesium</keyword>
<dbReference type="Gene3D" id="3.20.20.120">
    <property type="entry name" value="Enolase-like C-terminal domain"/>
    <property type="match status" value="1"/>
</dbReference>
<evidence type="ECO:0000313" key="9">
    <source>
        <dbReference type="EMBL" id="CAB4846016.1"/>
    </source>
</evidence>
<dbReference type="EMBL" id="CAEZYC010000127">
    <property type="protein sequence ID" value="CAB4720314.1"/>
    <property type="molecule type" value="Genomic_DNA"/>
</dbReference>
<dbReference type="SFLD" id="SFLDF00009">
    <property type="entry name" value="o-succinylbenzoate_synthase"/>
    <property type="match status" value="1"/>
</dbReference>
<dbReference type="GO" id="GO:0009234">
    <property type="term" value="P:menaquinone biosynthetic process"/>
    <property type="evidence" value="ECO:0007669"/>
    <property type="project" value="InterPro"/>
</dbReference>
<evidence type="ECO:0000313" key="5">
    <source>
        <dbReference type="EMBL" id="CAB4329814.1"/>
    </source>
</evidence>
<dbReference type="GO" id="GO:0016836">
    <property type="term" value="F:hydro-lyase activity"/>
    <property type="evidence" value="ECO:0007669"/>
    <property type="project" value="InterPro"/>
</dbReference>
<evidence type="ECO:0000256" key="1">
    <source>
        <dbReference type="ARBA" id="ARBA00022723"/>
    </source>
</evidence>
<dbReference type="AlphaFoldDB" id="A0A6J6RKN1"/>
<dbReference type="Pfam" id="PF18374">
    <property type="entry name" value="Enolase_like_N"/>
    <property type="match status" value="1"/>
</dbReference>
<gene>
    <name evidence="7" type="ORF">UFOPK2648_01398</name>
    <name evidence="8" type="ORF">UFOPK3037_00531</name>
    <name evidence="9" type="ORF">UFOPK3278_00199</name>
    <name evidence="5" type="ORF">UFOPK3406_00069</name>
    <name evidence="6" type="ORF">UFOPK3925_00216</name>
    <name evidence="10" type="ORF">UFOPK4097_00228</name>
</gene>
<organism evidence="7">
    <name type="scientific">freshwater metagenome</name>
    <dbReference type="NCBI Taxonomy" id="449393"/>
    <lineage>
        <taxon>unclassified sequences</taxon>
        <taxon>metagenomes</taxon>
        <taxon>ecological metagenomes</taxon>
    </lineage>
</organism>
<dbReference type="InterPro" id="IPR010196">
    <property type="entry name" value="OSB_synthase_MenC1"/>
</dbReference>
<evidence type="ECO:0000313" key="10">
    <source>
        <dbReference type="EMBL" id="CAB5009408.1"/>
    </source>
</evidence>
<protein>
    <submittedName>
        <fullName evidence="7">Unannotated protein</fullName>
    </submittedName>
</protein>
<dbReference type="SMART" id="SM00922">
    <property type="entry name" value="MR_MLE"/>
    <property type="match status" value="1"/>
</dbReference>
<proteinExistence type="inferred from homology"/>
<feature type="domain" description="Mandelate racemase/muconate lactonizing enzyme C-terminal" evidence="4">
    <location>
        <begin position="86"/>
        <end position="186"/>
    </location>
</feature>
<dbReference type="PANTHER" id="PTHR48073:SF2">
    <property type="entry name" value="O-SUCCINYLBENZOATE SYNTHASE"/>
    <property type="match status" value="1"/>
</dbReference>
<evidence type="ECO:0000313" key="8">
    <source>
        <dbReference type="EMBL" id="CAB4799456.1"/>
    </source>
</evidence>
<evidence type="ECO:0000313" key="7">
    <source>
        <dbReference type="EMBL" id="CAB4720314.1"/>
    </source>
</evidence>
<dbReference type="SUPFAM" id="SSF51604">
    <property type="entry name" value="Enolase C-terminal domain-like"/>
    <property type="match status" value="1"/>
</dbReference>
<dbReference type="GO" id="GO:0000287">
    <property type="term" value="F:magnesium ion binding"/>
    <property type="evidence" value="ECO:0007669"/>
    <property type="project" value="InterPro"/>
</dbReference>
<dbReference type="NCBIfam" id="NF002782">
    <property type="entry name" value="PRK02901.1"/>
    <property type="match status" value="1"/>
</dbReference>
<dbReference type="EMBL" id="CAFBPK010000002">
    <property type="protein sequence ID" value="CAB5009408.1"/>
    <property type="molecule type" value="Genomic_DNA"/>
</dbReference>
<reference evidence="7" key="1">
    <citation type="submission" date="2020-05" db="EMBL/GenBank/DDBJ databases">
        <authorList>
            <person name="Chiriac C."/>
            <person name="Salcher M."/>
            <person name="Ghai R."/>
            <person name="Kavagutti S V."/>
        </authorList>
    </citation>
    <scope>NUCLEOTIDE SEQUENCE</scope>
</reference>
<dbReference type="CDD" id="cd03320">
    <property type="entry name" value="OSBS"/>
    <property type="match status" value="1"/>
</dbReference>
<sequence>MSIAEIAEQSVPFALDMNAKFRSTDIRTGVLISGSSGWGEFAPFPEYYDKISARWLAGALEAAFGKFPDRIRTAIPVNAIIPMLSELETKEAVSTAITKHGMTTIKLKVADGTPESLANDLARIAATQSVFNELGIEGKIRIDVNGAWTAEQAIVALQRITEVVGSLDYAEQPCRELSELRILKTAMQNWSEPVPIAIDESIRMSDQIDLASIREIADVAVVKAIPLGGVQRALDIVMEIGLPTVVSGSLDTSVGLSSAIALAASIPQLYGACGLGTGTLFAQDLVTETTLPENGELQVRRSSPDAHLLSTSANRVSNADRLWWQQRIVRAWQAGASDLVSAQVREAVGA</sequence>
<dbReference type="EMBL" id="CAFBIX010000002">
    <property type="protein sequence ID" value="CAB4846016.1"/>
    <property type="molecule type" value="Genomic_DNA"/>
</dbReference>
<dbReference type="PANTHER" id="PTHR48073">
    <property type="entry name" value="O-SUCCINYLBENZOATE SYNTHASE-RELATED"/>
    <property type="match status" value="1"/>
</dbReference>
<dbReference type="InterPro" id="IPR029065">
    <property type="entry name" value="Enolase_C-like"/>
</dbReference>
<evidence type="ECO:0000259" key="4">
    <source>
        <dbReference type="SMART" id="SM00922"/>
    </source>
</evidence>
<name>A0A6J6RKN1_9ZZZZ</name>
<dbReference type="Pfam" id="PF13378">
    <property type="entry name" value="MR_MLE_C"/>
    <property type="match status" value="1"/>
</dbReference>
<dbReference type="HAMAP" id="MF_00470">
    <property type="entry name" value="MenC_1"/>
    <property type="match status" value="1"/>
</dbReference>
<dbReference type="EMBL" id="CAESAD010000001">
    <property type="protein sequence ID" value="CAB4331350.1"/>
    <property type="molecule type" value="Genomic_DNA"/>
</dbReference>
<dbReference type="SFLD" id="SFLDS00001">
    <property type="entry name" value="Enolase"/>
    <property type="match status" value="1"/>
</dbReference>
<keyword evidence="1" id="KW-0479">Metal-binding</keyword>
<accession>A0A6J6RKN1</accession>
<dbReference type="InterPro" id="IPR013342">
    <property type="entry name" value="Mandelate_racemase_C"/>
</dbReference>
<dbReference type="EMBL" id="CAESAI010000001">
    <property type="protein sequence ID" value="CAB4329814.1"/>
    <property type="molecule type" value="Genomic_DNA"/>
</dbReference>
<dbReference type="InterPro" id="IPR036849">
    <property type="entry name" value="Enolase-like_C_sf"/>
</dbReference>
<keyword evidence="3" id="KW-0456">Lyase</keyword>